<evidence type="ECO:0000256" key="1">
    <source>
        <dbReference type="ARBA" id="ARBA00004251"/>
    </source>
</evidence>
<dbReference type="GO" id="GO:0007156">
    <property type="term" value="P:homophilic cell adhesion via plasma membrane adhesion molecules"/>
    <property type="evidence" value="ECO:0007669"/>
    <property type="project" value="InterPro"/>
</dbReference>
<keyword evidence="8" id="KW-1133">Transmembrane helix</keyword>
<dbReference type="InterPro" id="IPR002126">
    <property type="entry name" value="Cadherin-like_dom"/>
</dbReference>
<keyword evidence="3" id="KW-0812">Transmembrane</keyword>
<dbReference type="AlphaFoldDB" id="A0A8C9R5Y1"/>
<keyword evidence="15" id="KW-1185">Reference proteome</keyword>
<protein>
    <recommendedName>
        <fullName evidence="13">Cadherin domain-containing protein</fullName>
    </recommendedName>
</protein>
<comment type="subcellular location">
    <subcellularLocation>
        <location evidence="1">Cell membrane</location>
        <topology evidence="1">Single-pass type I membrane protein</topology>
    </subcellularLocation>
</comment>
<evidence type="ECO:0000256" key="2">
    <source>
        <dbReference type="ARBA" id="ARBA00022475"/>
    </source>
</evidence>
<evidence type="ECO:0000256" key="4">
    <source>
        <dbReference type="ARBA" id="ARBA00022729"/>
    </source>
</evidence>
<evidence type="ECO:0000256" key="9">
    <source>
        <dbReference type="ARBA" id="ARBA00023136"/>
    </source>
</evidence>
<dbReference type="PROSITE" id="PS00232">
    <property type="entry name" value="CADHERIN_1"/>
    <property type="match status" value="1"/>
</dbReference>
<dbReference type="InterPro" id="IPR015919">
    <property type="entry name" value="Cadherin-like_sf"/>
</dbReference>
<accession>A0A8C9R5Y1</accession>
<proteinExistence type="predicted"/>
<evidence type="ECO:0000256" key="12">
    <source>
        <dbReference type="SAM" id="SignalP"/>
    </source>
</evidence>
<evidence type="ECO:0000256" key="8">
    <source>
        <dbReference type="ARBA" id="ARBA00022989"/>
    </source>
</evidence>
<dbReference type="Pfam" id="PF08266">
    <property type="entry name" value="Cadherin_2"/>
    <property type="match status" value="1"/>
</dbReference>
<reference evidence="14" key="2">
    <citation type="submission" date="2025-08" db="UniProtKB">
        <authorList>
            <consortium name="Ensembl"/>
        </authorList>
    </citation>
    <scope>IDENTIFICATION</scope>
</reference>
<name>A0A8C9R5Y1_SCLFO</name>
<evidence type="ECO:0000256" key="5">
    <source>
        <dbReference type="ARBA" id="ARBA00022737"/>
    </source>
</evidence>
<evidence type="ECO:0000256" key="11">
    <source>
        <dbReference type="PROSITE-ProRule" id="PRU00043"/>
    </source>
</evidence>
<keyword evidence="6 11" id="KW-0106">Calcium</keyword>
<dbReference type="PROSITE" id="PS50268">
    <property type="entry name" value="CADHERIN_2"/>
    <property type="match status" value="2"/>
</dbReference>
<dbReference type="GO" id="GO:0009653">
    <property type="term" value="P:anatomical structure morphogenesis"/>
    <property type="evidence" value="ECO:0007669"/>
    <property type="project" value="UniProtKB-ARBA"/>
</dbReference>
<dbReference type="FunFam" id="2.60.40.60:FF:000006">
    <property type="entry name" value="Protocadherin alpha 2"/>
    <property type="match status" value="1"/>
</dbReference>
<reference evidence="14" key="3">
    <citation type="submission" date="2025-09" db="UniProtKB">
        <authorList>
            <consortium name="Ensembl"/>
        </authorList>
    </citation>
    <scope>IDENTIFICATION</scope>
</reference>
<dbReference type="OrthoDB" id="6252479at2759"/>
<feature type="chain" id="PRO_5034329324" description="Cadherin domain-containing protein" evidence="12">
    <location>
        <begin position="26"/>
        <end position="237"/>
    </location>
</feature>
<feature type="domain" description="Cadherin" evidence="13">
    <location>
        <begin position="130"/>
        <end position="235"/>
    </location>
</feature>
<dbReference type="Ensembl" id="ENSSFOT00015006199.2">
    <property type="protein sequence ID" value="ENSSFOP00015006102.2"/>
    <property type="gene ID" value="ENSSFOG00015003984.2"/>
</dbReference>
<dbReference type="SMART" id="SM00112">
    <property type="entry name" value="CA"/>
    <property type="match status" value="2"/>
</dbReference>
<dbReference type="GO" id="GO:0005886">
    <property type="term" value="C:plasma membrane"/>
    <property type="evidence" value="ECO:0007669"/>
    <property type="project" value="UniProtKB-SubCell"/>
</dbReference>
<evidence type="ECO:0000313" key="15">
    <source>
        <dbReference type="Proteomes" id="UP000694397"/>
    </source>
</evidence>
<evidence type="ECO:0000313" key="14">
    <source>
        <dbReference type="Ensembl" id="ENSSFOP00015006102.2"/>
    </source>
</evidence>
<keyword evidence="9" id="KW-0472">Membrane</keyword>
<organism evidence="14 15">
    <name type="scientific">Scleropages formosus</name>
    <name type="common">Asian bonytongue</name>
    <name type="synonym">Osteoglossum formosum</name>
    <dbReference type="NCBI Taxonomy" id="113540"/>
    <lineage>
        <taxon>Eukaryota</taxon>
        <taxon>Metazoa</taxon>
        <taxon>Chordata</taxon>
        <taxon>Craniata</taxon>
        <taxon>Vertebrata</taxon>
        <taxon>Euteleostomi</taxon>
        <taxon>Actinopterygii</taxon>
        <taxon>Neopterygii</taxon>
        <taxon>Teleostei</taxon>
        <taxon>Osteoglossocephala</taxon>
        <taxon>Osteoglossomorpha</taxon>
        <taxon>Osteoglossiformes</taxon>
        <taxon>Osteoglossidae</taxon>
        <taxon>Scleropages</taxon>
    </lineage>
</organism>
<dbReference type="FunFam" id="2.60.40.60:FF:000007">
    <property type="entry name" value="Protocadherin alpha 2"/>
    <property type="match status" value="1"/>
</dbReference>
<keyword evidence="2" id="KW-1003">Cell membrane</keyword>
<dbReference type="Pfam" id="PF00028">
    <property type="entry name" value="Cadherin"/>
    <property type="match status" value="1"/>
</dbReference>
<dbReference type="GO" id="GO:0005509">
    <property type="term" value="F:calcium ion binding"/>
    <property type="evidence" value="ECO:0007669"/>
    <property type="project" value="UniProtKB-UniRule"/>
</dbReference>
<reference evidence="14 15" key="1">
    <citation type="submission" date="2019-04" db="EMBL/GenBank/DDBJ databases">
        <authorList>
            <consortium name="Wellcome Sanger Institute Data Sharing"/>
        </authorList>
    </citation>
    <scope>NUCLEOTIDE SEQUENCE [LARGE SCALE GENOMIC DNA]</scope>
</reference>
<dbReference type="GeneTree" id="ENSGT00940000164173"/>
<dbReference type="CDD" id="cd11304">
    <property type="entry name" value="Cadherin_repeat"/>
    <property type="match status" value="2"/>
</dbReference>
<keyword evidence="7" id="KW-0130">Cell adhesion</keyword>
<feature type="signal peptide" evidence="12">
    <location>
        <begin position="1"/>
        <end position="25"/>
    </location>
</feature>
<keyword evidence="5" id="KW-0677">Repeat</keyword>
<evidence type="ECO:0000256" key="7">
    <source>
        <dbReference type="ARBA" id="ARBA00022889"/>
    </source>
</evidence>
<keyword evidence="4 12" id="KW-0732">Signal</keyword>
<evidence type="ECO:0000256" key="6">
    <source>
        <dbReference type="ARBA" id="ARBA00022837"/>
    </source>
</evidence>
<evidence type="ECO:0000256" key="3">
    <source>
        <dbReference type="ARBA" id="ARBA00022692"/>
    </source>
</evidence>
<feature type="domain" description="Cadherin" evidence="13">
    <location>
        <begin position="30"/>
        <end position="129"/>
    </location>
</feature>
<evidence type="ECO:0000256" key="10">
    <source>
        <dbReference type="ARBA" id="ARBA00023180"/>
    </source>
</evidence>
<dbReference type="PANTHER" id="PTHR24028">
    <property type="entry name" value="CADHERIN-87A"/>
    <property type="match status" value="1"/>
</dbReference>
<sequence length="237" mass="26555">MGLFDQSALSWMLVIIFCLLDSFRGQIVYSVSEEVSKGTVIGNITKDLNLNIQELESRMFQVVSGHDKKYFEVNTKNGLLFVNDRIDRDELCLDAEKCSLNIEAIAHNPLSLYRVEVIVTDVNDNDPLFPVKDHVLNVFENGFPGEKFPLPMANDADVGSNTVKSYKLSPNEHFSLDVQKQSVFAELVLQKTLDREKQSVFQLLLTAIDGGKPPRSGTLQIIINYGTCSTFLIVFSS</sequence>
<evidence type="ECO:0000259" key="13">
    <source>
        <dbReference type="PROSITE" id="PS50268"/>
    </source>
</evidence>
<dbReference type="Gene3D" id="2.60.40.60">
    <property type="entry name" value="Cadherins"/>
    <property type="match status" value="2"/>
</dbReference>
<dbReference type="PRINTS" id="PR00205">
    <property type="entry name" value="CADHERIN"/>
</dbReference>
<dbReference type="PANTHER" id="PTHR24028:SF32">
    <property type="entry name" value="CADHERIN-RELATED NEURONAL RECEPTOR VARIABLE 10-RELATED"/>
    <property type="match status" value="1"/>
</dbReference>
<keyword evidence="10" id="KW-0325">Glycoprotein</keyword>
<dbReference type="InterPro" id="IPR050174">
    <property type="entry name" value="Protocadherin/Cadherin-CA"/>
</dbReference>
<dbReference type="InterPro" id="IPR013164">
    <property type="entry name" value="Cadherin_N"/>
</dbReference>
<dbReference type="Proteomes" id="UP000694397">
    <property type="component" value="Chromosome 13"/>
</dbReference>
<dbReference type="SUPFAM" id="SSF49313">
    <property type="entry name" value="Cadherin-like"/>
    <property type="match status" value="2"/>
</dbReference>
<dbReference type="InterPro" id="IPR020894">
    <property type="entry name" value="Cadherin_CS"/>
</dbReference>